<comment type="catalytic activity">
    <reaction evidence="14">
        <text>ATP + H2O = ADP + phosphate + H(+)</text>
        <dbReference type="Rhea" id="RHEA:13065"/>
        <dbReference type="ChEBI" id="CHEBI:15377"/>
        <dbReference type="ChEBI" id="CHEBI:15378"/>
        <dbReference type="ChEBI" id="CHEBI:30616"/>
        <dbReference type="ChEBI" id="CHEBI:43474"/>
        <dbReference type="ChEBI" id="CHEBI:456216"/>
        <dbReference type="EC" id="5.6.2.4"/>
    </reaction>
</comment>
<dbReference type="GO" id="GO:0043138">
    <property type="term" value="F:3'-5' DNA helicase activity"/>
    <property type="evidence" value="ECO:0007669"/>
    <property type="project" value="UniProtKB-EC"/>
</dbReference>
<keyword evidence="6 15" id="KW-0347">Helicase</keyword>
<dbReference type="GO" id="GO:0000725">
    <property type="term" value="P:recombinational repair"/>
    <property type="evidence" value="ECO:0007669"/>
    <property type="project" value="TreeGrafter"/>
</dbReference>
<dbReference type="GO" id="GO:0005524">
    <property type="term" value="F:ATP binding"/>
    <property type="evidence" value="ECO:0007669"/>
    <property type="project" value="UniProtKB-UniRule"/>
</dbReference>
<keyword evidence="3 15" id="KW-0547">Nucleotide-binding</keyword>
<evidence type="ECO:0000256" key="2">
    <source>
        <dbReference type="ARBA" id="ARBA00022722"/>
    </source>
</evidence>
<dbReference type="GO" id="GO:0004527">
    <property type="term" value="F:exonuclease activity"/>
    <property type="evidence" value="ECO:0007669"/>
    <property type="project" value="UniProtKB-KW"/>
</dbReference>
<dbReference type="InterPro" id="IPR014016">
    <property type="entry name" value="UvrD-like_ATP-bd"/>
</dbReference>
<evidence type="ECO:0000256" key="14">
    <source>
        <dbReference type="ARBA" id="ARBA00048988"/>
    </source>
</evidence>
<dbReference type="AlphaFoldDB" id="A0A0G0T245"/>
<organism evidence="18 19">
    <name type="scientific">Candidatus Yanofskybacteria bacterium GW2011_GWE2_40_11</name>
    <dbReference type="NCBI Taxonomy" id="1619033"/>
    <lineage>
        <taxon>Bacteria</taxon>
        <taxon>Candidatus Yanofskyibacteriota</taxon>
    </lineage>
</organism>
<evidence type="ECO:0000256" key="15">
    <source>
        <dbReference type="PROSITE-ProRule" id="PRU00560"/>
    </source>
</evidence>
<evidence type="ECO:0000256" key="8">
    <source>
        <dbReference type="ARBA" id="ARBA00022840"/>
    </source>
</evidence>
<dbReference type="Pfam" id="PF00580">
    <property type="entry name" value="UvrD-helicase"/>
    <property type="match status" value="1"/>
</dbReference>
<keyword evidence="11" id="KW-0413">Isomerase</keyword>
<dbReference type="PATRIC" id="fig|1619033.3.peg.64"/>
<dbReference type="InterPro" id="IPR027417">
    <property type="entry name" value="P-loop_NTPase"/>
</dbReference>
<accession>A0A0G0T245</accession>
<evidence type="ECO:0000259" key="16">
    <source>
        <dbReference type="PROSITE" id="PS51198"/>
    </source>
</evidence>
<sequence>MYNLIMAKFEELYKKLNKAQKEAVDAVDGPVMVVAGPGTGKTQILTLRIANILKKTDTEPENILALTFTESGVSSMRRRLVEIIGTPGYSVVISTFHGFCNDVIKNYPEEFPAIIGSQNITEVDQINIIEKAIDGLPLKDLKPFGDPLYYTREILKSLNDLKREGLSPEGFKLLVEKEEKDFTSIDDLYHEKGAHKGKMKGEYQKIEKQIRKNKELAVVYGFYQKQLAENKMYDYSDMIMEVLRELSQNQNLLLILQEQHQYMLVDEHQDTNNAQNKVLELLCNFHPNPNIFVVGDEKQAIFRFQGASIENFLYFKNLYPKARLIVLEDNYRSTQNILDSAHSILAGDKQLQANMRYEEEKIRLLSFSKPKVEAYFVAKSIKNLISKGVVPSEIAILYRDNKDVFTFADMLERVDVPFAIESDQDILSDPDIKKLMLIMRLVDNFGSQARILESMHIDFLGIDPLDVYKIINYSNKEKIPVHDIVKHKKNLERIDLESADKIHDFYKKVAGWATIQKNQGLSEFFELMINESGFLAHIMKEKDVAEKMQKLDGLFNEIKSLLEKHKDYDLRDFIKYIDTLQIHNLLIKKSLGQSGTKNIRLMTAHRSKGQEFEYVYIVNAFDGHWGNKRRTNLLSLPASVYSLGLQRAPLRGALCKDKDLADDDGNDDERRLFYVAITRAKKLVTITYAQEALSGKQQIPSQFIQEIKSDLIETVVADEYEDGFERDRTIMFTPKVKSGTSIKDKEFIKDLFTKNGLSVTGLNNYLRCPWQYFYTNLLRIPKAKDKHQMYGTAIHGALKDFFDKIKEGEANKEMLLSKFVTYLQREPLKESDFEEVLQKGEKSLSGYYDNYVGHWRANLLNEFNIPGIVVAADVRITGKIDKIEILNDSGEVNVVDYKTGRQKTRGEIEGTTQTSNGDIKRQLVFYNLLLNNYAEGKKFKMISGDIDFIEPDEKGRYKKESFYVTSDEVVELKELVIKTSQEIMNLDFWDKGCKEKDCEYCALRKMME</sequence>
<dbReference type="Proteomes" id="UP000034072">
    <property type="component" value="Unassembled WGS sequence"/>
</dbReference>
<protein>
    <recommendedName>
        <fullName evidence="13">DNA 3'-5' helicase</fullName>
        <ecNumber evidence="13">5.6.2.4</ecNumber>
    </recommendedName>
</protein>
<dbReference type="InterPro" id="IPR013986">
    <property type="entry name" value="DExx_box_DNA_helicase_dom_sf"/>
</dbReference>
<dbReference type="Gene3D" id="1.10.486.10">
    <property type="entry name" value="PCRA, domain 4"/>
    <property type="match status" value="1"/>
</dbReference>
<proteinExistence type="inferred from homology"/>
<dbReference type="PROSITE" id="PS51217">
    <property type="entry name" value="UVRD_HELICASE_CTER"/>
    <property type="match status" value="1"/>
</dbReference>
<keyword evidence="2" id="KW-0540">Nuclease</keyword>
<dbReference type="EMBL" id="LBXZ01000001">
    <property type="protein sequence ID" value="KKR41160.1"/>
    <property type="molecule type" value="Genomic_DNA"/>
</dbReference>
<evidence type="ECO:0000313" key="19">
    <source>
        <dbReference type="Proteomes" id="UP000034072"/>
    </source>
</evidence>
<evidence type="ECO:0000256" key="1">
    <source>
        <dbReference type="ARBA" id="ARBA00009922"/>
    </source>
</evidence>
<evidence type="ECO:0000256" key="9">
    <source>
        <dbReference type="ARBA" id="ARBA00023125"/>
    </source>
</evidence>
<evidence type="ECO:0000259" key="17">
    <source>
        <dbReference type="PROSITE" id="PS51217"/>
    </source>
</evidence>
<dbReference type="Pfam" id="PF13361">
    <property type="entry name" value="UvrD_C"/>
    <property type="match status" value="1"/>
</dbReference>
<dbReference type="EC" id="5.6.2.4" evidence="13"/>
<feature type="binding site" evidence="15">
    <location>
        <begin position="35"/>
        <end position="42"/>
    </location>
    <ligand>
        <name>ATP</name>
        <dbReference type="ChEBI" id="CHEBI:30616"/>
    </ligand>
</feature>
<feature type="domain" description="UvrD-like helicase C-terminal" evidence="17">
    <location>
        <begin position="335"/>
        <end position="609"/>
    </location>
</feature>
<comment type="similarity">
    <text evidence="1">Belongs to the helicase family. UvrD subfamily.</text>
</comment>
<keyword evidence="4" id="KW-0227">DNA damage</keyword>
<dbReference type="GO" id="GO:0003677">
    <property type="term" value="F:DNA binding"/>
    <property type="evidence" value="ECO:0007669"/>
    <property type="project" value="UniProtKB-KW"/>
</dbReference>
<evidence type="ECO:0000256" key="12">
    <source>
        <dbReference type="ARBA" id="ARBA00034617"/>
    </source>
</evidence>
<gene>
    <name evidence="18" type="ORF">UT75_C0001G0064</name>
</gene>
<dbReference type="PANTHER" id="PTHR11070:SF2">
    <property type="entry name" value="ATP-DEPENDENT DNA HELICASE SRS2"/>
    <property type="match status" value="1"/>
</dbReference>
<evidence type="ECO:0000256" key="5">
    <source>
        <dbReference type="ARBA" id="ARBA00022801"/>
    </source>
</evidence>
<feature type="domain" description="UvrD-like helicase ATP-binding" evidence="16">
    <location>
        <begin position="14"/>
        <end position="334"/>
    </location>
</feature>
<dbReference type="Gene3D" id="3.90.320.10">
    <property type="match status" value="1"/>
</dbReference>
<dbReference type="InterPro" id="IPR038726">
    <property type="entry name" value="PDDEXK_AddAB-type"/>
</dbReference>
<evidence type="ECO:0000256" key="3">
    <source>
        <dbReference type="ARBA" id="ARBA00022741"/>
    </source>
</evidence>
<dbReference type="Pfam" id="PF12705">
    <property type="entry name" value="PDDEXK_1"/>
    <property type="match status" value="1"/>
</dbReference>
<evidence type="ECO:0000256" key="7">
    <source>
        <dbReference type="ARBA" id="ARBA00022839"/>
    </source>
</evidence>
<reference evidence="18 19" key="1">
    <citation type="journal article" date="2015" name="Nature">
        <title>rRNA introns, odd ribosomes, and small enigmatic genomes across a large radiation of phyla.</title>
        <authorList>
            <person name="Brown C.T."/>
            <person name="Hug L.A."/>
            <person name="Thomas B.C."/>
            <person name="Sharon I."/>
            <person name="Castelle C.J."/>
            <person name="Singh A."/>
            <person name="Wilkins M.J."/>
            <person name="Williams K.H."/>
            <person name="Banfield J.F."/>
        </authorList>
    </citation>
    <scope>NUCLEOTIDE SEQUENCE [LARGE SCALE GENOMIC DNA]</scope>
</reference>
<keyword evidence="9" id="KW-0238">DNA-binding</keyword>
<evidence type="ECO:0000256" key="13">
    <source>
        <dbReference type="ARBA" id="ARBA00034808"/>
    </source>
</evidence>
<name>A0A0G0T245_9BACT</name>
<dbReference type="InterPro" id="IPR014017">
    <property type="entry name" value="DNA_helicase_UvrD-like_C"/>
</dbReference>
<dbReference type="Gene3D" id="1.10.10.160">
    <property type="match status" value="1"/>
</dbReference>
<keyword evidence="7" id="KW-0269">Exonuclease</keyword>
<comment type="catalytic activity">
    <reaction evidence="12">
        <text>Couples ATP hydrolysis with the unwinding of duplex DNA by translocating in the 3'-5' direction.</text>
        <dbReference type="EC" id="5.6.2.4"/>
    </reaction>
</comment>
<comment type="caution">
    <text evidence="18">The sequence shown here is derived from an EMBL/GenBank/DDBJ whole genome shotgun (WGS) entry which is preliminary data.</text>
</comment>
<dbReference type="CDD" id="cd17932">
    <property type="entry name" value="DEXQc_UvrD"/>
    <property type="match status" value="1"/>
</dbReference>
<evidence type="ECO:0000256" key="4">
    <source>
        <dbReference type="ARBA" id="ARBA00022763"/>
    </source>
</evidence>
<dbReference type="SUPFAM" id="SSF52540">
    <property type="entry name" value="P-loop containing nucleoside triphosphate hydrolases"/>
    <property type="match status" value="1"/>
</dbReference>
<keyword evidence="10" id="KW-0234">DNA repair</keyword>
<keyword evidence="8 15" id="KW-0067">ATP-binding</keyword>
<evidence type="ECO:0000256" key="6">
    <source>
        <dbReference type="ARBA" id="ARBA00022806"/>
    </source>
</evidence>
<dbReference type="Gene3D" id="3.40.50.300">
    <property type="entry name" value="P-loop containing nucleotide triphosphate hydrolases"/>
    <property type="match status" value="2"/>
</dbReference>
<dbReference type="PANTHER" id="PTHR11070">
    <property type="entry name" value="UVRD / RECB / PCRA DNA HELICASE FAMILY MEMBER"/>
    <property type="match status" value="1"/>
</dbReference>
<evidence type="ECO:0000256" key="10">
    <source>
        <dbReference type="ARBA" id="ARBA00023204"/>
    </source>
</evidence>
<evidence type="ECO:0000256" key="11">
    <source>
        <dbReference type="ARBA" id="ARBA00023235"/>
    </source>
</evidence>
<dbReference type="InterPro" id="IPR000212">
    <property type="entry name" value="DNA_helicase_UvrD/REP"/>
</dbReference>
<keyword evidence="5 15" id="KW-0378">Hydrolase</keyword>
<dbReference type="PROSITE" id="PS51198">
    <property type="entry name" value="UVRD_HELICASE_ATP_BIND"/>
    <property type="match status" value="1"/>
</dbReference>
<dbReference type="InterPro" id="IPR011604">
    <property type="entry name" value="PDDEXK-like_dom_sf"/>
</dbReference>
<evidence type="ECO:0000313" key="18">
    <source>
        <dbReference type="EMBL" id="KKR41160.1"/>
    </source>
</evidence>